<dbReference type="InterPro" id="IPR036065">
    <property type="entry name" value="BolA-like_sf"/>
</dbReference>
<dbReference type="EMBL" id="CP011125">
    <property type="protein sequence ID" value="AKF05842.1"/>
    <property type="molecule type" value="Genomic_DNA"/>
</dbReference>
<accession>A0A0F6W2L4</accession>
<keyword evidence="4" id="KW-1185">Reference proteome</keyword>
<dbReference type="InterPro" id="IPR002634">
    <property type="entry name" value="BolA"/>
</dbReference>
<gene>
    <name evidence="3" type="ORF">DB32_002991</name>
</gene>
<dbReference type="PIRSF" id="PIRSF003113">
    <property type="entry name" value="BolA"/>
    <property type="match status" value="1"/>
</dbReference>
<comment type="similarity">
    <text evidence="1 2">Belongs to the BolA/IbaG family.</text>
</comment>
<dbReference type="OrthoDB" id="9796738at2"/>
<protein>
    <submittedName>
        <fullName evidence="3">Cell division protein BolA</fullName>
    </submittedName>
</protein>
<dbReference type="InterPro" id="IPR050961">
    <property type="entry name" value="BolA/IbaG_stress_morph_reg"/>
</dbReference>
<name>A0A0F6W2L4_9BACT</name>
<dbReference type="RefSeq" id="WP_053233068.1">
    <property type="nucleotide sequence ID" value="NZ_CP011125.1"/>
</dbReference>
<dbReference type="KEGG" id="samy:DB32_002991"/>
<dbReference type="PANTHER" id="PTHR46229">
    <property type="entry name" value="BOLA TRANSCRIPTION REGULATOR"/>
    <property type="match status" value="1"/>
</dbReference>
<organism evidence="3 4">
    <name type="scientific">Sandaracinus amylolyticus</name>
    <dbReference type="NCBI Taxonomy" id="927083"/>
    <lineage>
        <taxon>Bacteria</taxon>
        <taxon>Pseudomonadati</taxon>
        <taxon>Myxococcota</taxon>
        <taxon>Polyangia</taxon>
        <taxon>Polyangiales</taxon>
        <taxon>Sandaracinaceae</taxon>
        <taxon>Sandaracinus</taxon>
    </lineage>
</organism>
<evidence type="ECO:0000313" key="3">
    <source>
        <dbReference type="EMBL" id="AKF05842.1"/>
    </source>
</evidence>
<proteinExistence type="inferred from homology"/>
<dbReference type="Pfam" id="PF01722">
    <property type="entry name" value="BolA"/>
    <property type="match status" value="1"/>
</dbReference>
<evidence type="ECO:0000313" key="4">
    <source>
        <dbReference type="Proteomes" id="UP000034883"/>
    </source>
</evidence>
<dbReference type="Proteomes" id="UP000034883">
    <property type="component" value="Chromosome"/>
</dbReference>
<dbReference type="STRING" id="927083.DB32_002991"/>
<reference evidence="3 4" key="1">
    <citation type="submission" date="2015-03" db="EMBL/GenBank/DDBJ databases">
        <title>Genome assembly of Sandaracinus amylolyticus DSM 53668.</title>
        <authorList>
            <person name="Sharma G."/>
            <person name="Subramanian S."/>
        </authorList>
    </citation>
    <scope>NUCLEOTIDE SEQUENCE [LARGE SCALE GENOMIC DNA]</scope>
    <source>
        <strain evidence="3 4">DSM 53668</strain>
    </source>
</reference>
<dbReference type="GO" id="GO:0051301">
    <property type="term" value="P:cell division"/>
    <property type="evidence" value="ECO:0007669"/>
    <property type="project" value="UniProtKB-KW"/>
</dbReference>
<keyword evidence="3" id="KW-0131">Cell cycle</keyword>
<evidence type="ECO:0000256" key="2">
    <source>
        <dbReference type="RuleBase" id="RU003860"/>
    </source>
</evidence>
<keyword evidence="3" id="KW-0132">Cell division</keyword>
<dbReference type="PANTHER" id="PTHR46229:SF2">
    <property type="entry name" value="BOLA-LIKE PROTEIN 1"/>
    <property type="match status" value="1"/>
</dbReference>
<evidence type="ECO:0000256" key="1">
    <source>
        <dbReference type="ARBA" id="ARBA00005578"/>
    </source>
</evidence>
<dbReference type="Gene3D" id="3.30.300.90">
    <property type="entry name" value="BolA-like"/>
    <property type="match status" value="1"/>
</dbReference>
<sequence>MVEPETLEQRIRSAMPDVELVRIEDLTGTKDHYQAVVVSPSFAGMTRVEQHQSVYRALGELMAGPVHALALQTYTPEAWKKKNG</sequence>
<dbReference type="SUPFAM" id="SSF82657">
    <property type="entry name" value="BolA-like"/>
    <property type="match status" value="1"/>
</dbReference>
<dbReference type="AlphaFoldDB" id="A0A0F6W2L4"/>